<dbReference type="InterPro" id="IPR000477">
    <property type="entry name" value="RT_dom"/>
</dbReference>
<evidence type="ECO:0000313" key="2">
    <source>
        <dbReference type="EMBL" id="KAK1628492.1"/>
    </source>
</evidence>
<dbReference type="InterPro" id="IPR005135">
    <property type="entry name" value="Endo/exonuclease/phosphatase"/>
</dbReference>
<keyword evidence="3" id="KW-1185">Reference proteome</keyword>
<dbReference type="AlphaFoldDB" id="A0AAD8RPN0"/>
<dbReference type="PROSITE" id="PS50878">
    <property type="entry name" value="RT_POL"/>
    <property type="match status" value="1"/>
</dbReference>
<dbReference type="EMBL" id="JAUUTY010000005">
    <property type="protein sequence ID" value="KAK1628492.1"/>
    <property type="molecule type" value="Genomic_DNA"/>
</dbReference>
<dbReference type="InterPro" id="IPR043502">
    <property type="entry name" value="DNA/RNA_pol_sf"/>
</dbReference>
<dbReference type="Pfam" id="PF00078">
    <property type="entry name" value="RVT_1"/>
    <property type="match status" value="1"/>
</dbReference>
<organism evidence="2 3">
    <name type="scientific">Lolium multiflorum</name>
    <name type="common">Italian ryegrass</name>
    <name type="synonym">Lolium perenne subsp. multiflorum</name>
    <dbReference type="NCBI Taxonomy" id="4521"/>
    <lineage>
        <taxon>Eukaryota</taxon>
        <taxon>Viridiplantae</taxon>
        <taxon>Streptophyta</taxon>
        <taxon>Embryophyta</taxon>
        <taxon>Tracheophyta</taxon>
        <taxon>Spermatophyta</taxon>
        <taxon>Magnoliopsida</taxon>
        <taxon>Liliopsida</taxon>
        <taxon>Poales</taxon>
        <taxon>Poaceae</taxon>
        <taxon>BOP clade</taxon>
        <taxon>Pooideae</taxon>
        <taxon>Poodae</taxon>
        <taxon>Poeae</taxon>
        <taxon>Poeae Chloroplast Group 2 (Poeae type)</taxon>
        <taxon>Loliodinae</taxon>
        <taxon>Loliinae</taxon>
        <taxon>Lolium</taxon>
    </lineage>
</organism>
<name>A0AAD8RPN0_LOLMU</name>
<proteinExistence type="predicted"/>
<reference evidence="2" key="1">
    <citation type="submission" date="2023-07" db="EMBL/GenBank/DDBJ databases">
        <title>A chromosome-level genome assembly of Lolium multiflorum.</title>
        <authorList>
            <person name="Chen Y."/>
            <person name="Copetti D."/>
            <person name="Kolliker R."/>
            <person name="Studer B."/>
        </authorList>
    </citation>
    <scope>NUCLEOTIDE SEQUENCE</scope>
    <source>
        <strain evidence="2">02402/16</strain>
        <tissue evidence="2">Leaf</tissue>
    </source>
</reference>
<dbReference type="SUPFAM" id="SSF56672">
    <property type="entry name" value="DNA/RNA polymerases"/>
    <property type="match status" value="1"/>
</dbReference>
<evidence type="ECO:0000313" key="3">
    <source>
        <dbReference type="Proteomes" id="UP001231189"/>
    </source>
</evidence>
<dbReference type="Pfam" id="PF03372">
    <property type="entry name" value="Exo_endo_phos"/>
    <property type="match status" value="1"/>
</dbReference>
<dbReference type="PANTHER" id="PTHR33116:SF87">
    <property type="entry name" value="OS01G0158850 PROTEIN"/>
    <property type="match status" value="1"/>
</dbReference>
<gene>
    <name evidence="2" type="ORF">QYE76_002807</name>
</gene>
<dbReference type="CDD" id="cd01650">
    <property type="entry name" value="RT_nLTR_like"/>
    <property type="match status" value="1"/>
</dbReference>
<sequence>MIPFDRCGSNIFIDGVLQPAISALRGSGRQGLDLSPLGGAGELSIDEDSQLTDSACEVAPELQSREVVEMVPVGVGVLGGVEDAAAGGQDLVTPAGQAQPPVLGAVDLSLGGGGTKKTATYSRAKGKLRKGPTTVRKSARNKGACMGGTALEKAQRLAKEKNLEEADVAQDEGTFSAFGALSDAHMSNVLEDSCVVFTPSCGTPSDALSLLRAKEAAQAELAAKAACLEQEERCATAREAAAVSPPGGPGNPDAVEKCGHAEGEGSPIGQRPATVEAGAFTSRMYSPTDHSRTTEFLGELEQEVLACRFPVVVAGDFNLIRDARDKNNPNLDWPRTHSFNDAIAAMSLREVTRVGAQYTWTNKQLNPVRCVLDRVFVSPAWEASFPLCTLTAITRIGPDHTPLLLCSGDVTVSRPSRFMFQMWWFEVPDFVGTVWGKLEGFLANLGPHRGSVDAWLSVARSLRQFLQGWGANLGKAKREFRGALMAQVVELDRLADSVGLDEDGWALRYHLEDQLILADKIDEEYWRQRSRTQWMLQGDACTAYFHAIANGRRRKCGIPRLVSDGGEISEQKDLLAHVYDFYRQLMGTVGETRLLGLGPNLWPAAKRVSREENEGLERAFSAEDLEEVLHSMRGDTAPGPDGLPVAFYKRFWPNLKGPILQLLNDFALGRVDVSRLNFGILSLVPKVAGADSIKLFRPIALINVIFKFIAKAYAIRLAPLAHRTIDRSQTDFIKGRALHEGVLALHEIAHELRVKRLGGLFLKLDFEKAYDRVNWDFLREVLCRKGFSGAMVQRLLQLVSGGQTAVNVNGEIGPFFRNLRGVRQGDPLSPILFDFMVDALAAMISKAGLAGHVRGVVPHLIPGGVTHLQYADDTMILIEPTELGIANLKLLLLSFENMSGLKMNFNKSDAIVVGTTYQDQIRYANLLNCRLGKFPISYLGLPVSDKTLRTSDWDFLTGKVGHRVDPWQGLFLASAGRLELTNSCLSSLPMFAMSMYMLFDATHASFDKVRSRFFWEGVGQKRKYHMVDWATVCKPRELGGLGILNMRIINIALMLKWIWKLYQNAEGLWVDLLRAKYLGDNDIFGPGIPKKGSQFWNALQKLKWYFKLGAKHQVRSGRRTYFWLDWWSGRSPLRDRYPNLFGCCSLPFLTVHSARDGEGWRIHFRRQFNMVELVEWDNLTREIEGFAPSEEVDGVSWSLEASGAYSARSLYVRLSQGAAVTHFKEIYVGSDQGDPAL</sequence>
<dbReference type="Gene3D" id="3.60.10.10">
    <property type="entry name" value="Endonuclease/exonuclease/phosphatase"/>
    <property type="match status" value="1"/>
</dbReference>
<dbReference type="PANTHER" id="PTHR33116">
    <property type="entry name" value="REVERSE TRANSCRIPTASE ZINC-BINDING DOMAIN-CONTAINING PROTEIN-RELATED-RELATED"/>
    <property type="match status" value="1"/>
</dbReference>
<dbReference type="SUPFAM" id="SSF56219">
    <property type="entry name" value="DNase I-like"/>
    <property type="match status" value="1"/>
</dbReference>
<feature type="domain" description="Reverse transcriptase" evidence="1">
    <location>
        <begin position="665"/>
        <end position="943"/>
    </location>
</feature>
<accession>A0AAD8RPN0</accession>
<dbReference type="GO" id="GO:0003824">
    <property type="term" value="F:catalytic activity"/>
    <property type="evidence" value="ECO:0007669"/>
    <property type="project" value="InterPro"/>
</dbReference>
<dbReference type="Proteomes" id="UP001231189">
    <property type="component" value="Unassembled WGS sequence"/>
</dbReference>
<evidence type="ECO:0000259" key="1">
    <source>
        <dbReference type="PROSITE" id="PS50878"/>
    </source>
</evidence>
<dbReference type="InterPro" id="IPR036691">
    <property type="entry name" value="Endo/exonu/phosph_ase_sf"/>
</dbReference>
<protein>
    <recommendedName>
        <fullName evidence="1">Reverse transcriptase domain-containing protein</fullName>
    </recommendedName>
</protein>
<comment type="caution">
    <text evidence="2">The sequence shown here is derived from an EMBL/GenBank/DDBJ whole genome shotgun (WGS) entry which is preliminary data.</text>
</comment>